<keyword evidence="3" id="KW-1185">Reference proteome</keyword>
<accession>A0ABP7YQK8</accession>
<dbReference type="EMBL" id="BAAAZI010000007">
    <property type="protein sequence ID" value="GAA4139775.1"/>
    <property type="molecule type" value="Genomic_DNA"/>
</dbReference>
<reference evidence="3" key="1">
    <citation type="journal article" date="2019" name="Int. J. Syst. Evol. Microbiol.">
        <title>The Global Catalogue of Microorganisms (GCM) 10K type strain sequencing project: providing services to taxonomists for standard genome sequencing and annotation.</title>
        <authorList>
            <consortium name="The Broad Institute Genomics Platform"/>
            <consortium name="The Broad Institute Genome Sequencing Center for Infectious Disease"/>
            <person name="Wu L."/>
            <person name="Ma J."/>
        </authorList>
    </citation>
    <scope>NUCLEOTIDE SEQUENCE [LARGE SCALE GENOMIC DNA]</scope>
    <source>
        <strain evidence="3">JCM 16704</strain>
    </source>
</reference>
<dbReference type="PROSITE" id="PS51257">
    <property type="entry name" value="PROKAR_LIPOPROTEIN"/>
    <property type="match status" value="1"/>
</dbReference>
<proteinExistence type="predicted"/>
<protein>
    <recommendedName>
        <fullName evidence="4">Fimbrillin-like protein</fullName>
    </recommendedName>
</protein>
<feature type="signal peptide" evidence="1">
    <location>
        <begin position="1"/>
        <end position="24"/>
    </location>
</feature>
<evidence type="ECO:0000313" key="2">
    <source>
        <dbReference type="EMBL" id="GAA4139775.1"/>
    </source>
</evidence>
<dbReference type="RefSeq" id="WP_344674392.1">
    <property type="nucleotide sequence ID" value="NZ_BAAAZI010000007.1"/>
</dbReference>
<evidence type="ECO:0000256" key="1">
    <source>
        <dbReference type="SAM" id="SignalP"/>
    </source>
</evidence>
<feature type="chain" id="PRO_5045352822" description="Fimbrillin-like protein" evidence="1">
    <location>
        <begin position="25"/>
        <end position="593"/>
    </location>
</feature>
<name>A0ABP7YQK8_9SPHI</name>
<dbReference type="Proteomes" id="UP001500101">
    <property type="component" value="Unassembled WGS sequence"/>
</dbReference>
<evidence type="ECO:0008006" key="4">
    <source>
        <dbReference type="Google" id="ProtNLM"/>
    </source>
</evidence>
<gene>
    <name evidence="2" type="ORF">GCM10022216_18260</name>
</gene>
<comment type="caution">
    <text evidence="2">The sequence shown here is derived from an EMBL/GenBank/DDBJ whole genome shotgun (WGS) entry which is preliminary data.</text>
</comment>
<sequence length="593" mass="65995">MKMKIKYQLLLVVAFALIVQNTLTSCSKSLDNGDLEGGKVVLKLNYKGAVYPLQENADIPDNLIQNRGESTKMANQIKSAPLPNGDVLVAVLEEANHEESRSARTSRAIEMAPDVKYRILVYDANEKLVTQEQFISVDKDASLIMDAGKSYTFVIYSFNNTKDIPPISKDVALSDLVLQNITADSEFLYNKSVKKIEYGSSNFLDVVLHYQMAKVSVVFESSPDMGVFTSVKASLGMHYPSANFNLGRKELMPYGTPVMLPLIITGQGNLWESKELIICGTTNKGSSLKISEITLNEMTQSLPNSGDGQIPNTGIPELTGFQIKPGYHYKLKVSFQAAGIRVNNLVWAKGNLAKVNGIYFNRHLPEETGWAQGLSYGSETTLNNKRYHTDYWTFDSFEPLKVISASWPNNKHIDRIKDVVDDPCTKIIGGRWRMPTVQEFADLGDVNSTFTEPDVQMLAKFQPNGNPNVGHIWWDGVNEITGKPERLRFYAAGRAYGAGVNPWGTWRPGYFQYLAIDANIGCLSCLQGAAAPTVYEQDYINSLNGGCSYRLDPPTYRGSVSGKTFVSDRHFDGTNEFSRDERLPIRCVRDVLN</sequence>
<evidence type="ECO:0000313" key="3">
    <source>
        <dbReference type="Proteomes" id="UP001500101"/>
    </source>
</evidence>
<keyword evidence="1" id="KW-0732">Signal</keyword>
<organism evidence="2 3">
    <name type="scientific">Sphingobacterium kyonggiense</name>
    <dbReference type="NCBI Taxonomy" id="714075"/>
    <lineage>
        <taxon>Bacteria</taxon>
        <taxon>Pseudomonadati</taxon>
        <taxon>Bacteroidota</taxon>
        <taxon>Sphingobacteriia</taxon>
        <taxon>Sphingobacteriales</taxon>
        <taxon>Sphingobacteriaceae</taxon>
        <taxon>Sphingobacterium</taxon>
    </lineage>
</organism>